<feature type="domain" description="YetF C-terminal" evidence="9">
    <location>
        <begin position="79"/>
        <end position="209"/>
    </location>
</feature>
<accession>A0A644ZNC9</accession>
<dbReference type="EMBL" id="VSSQ01009653">
    <property type="protein sequence ID" value="MPM42237.1"/>
    <property type="molecule type" value="Genomic_DNA"/>
</dbReference>
<evidence type="ECO:0000256" key="5">
    <source>
        <dbReference type="ARBA" id="ARBA00022989"/>
    </source>
</evidence>
<dbReference type="InterPro" id="IPR023090">
    <property type="entry name" value="UPF0702_alpha/beta_dom_sf"/>
</dbReference>
<reference evidence="10" key="1">
    <citation type="submission" date="2019-08" db="EMBL/GenBank/DDBJ databases">
        <authorList>
            <person name="Kucharzyk K."/>
            <person name="Murdoch R.W."/>
            <person name="Higgins S."/>
            <person name="Loffler F."/>
        </authorList>
    </citation>
    <scope>NUCLEOTIDE SEQUENCE</scope>
</reference>
<dbReference type="Gene3D" id="3.30.240.20">
    <property type="entry name" value="bsu07140 like domains"/>
    <property type="match status" value="2"/>
</dbReference>
<sequence length="244" mass="27891">MFNLIIRTTILYIYLVGIMRLMGKRQLGQLQPVDLVIALMISELATLPMEDNRIPLIYAIVPITTLVVLQIATSVIELKSETLRTLLNGEPSILVKDGKVDMKELKHLRYNLDDLLEELRLKGYFNLSEIHYAMMETNGDISIIPKNSASPPNREDLNLKVEDEPLPIPVILDGKINTRNLKIMNKDNTWLEKKLKENNIKNPKDIFIAILYSNSEKIFFQYKDSETTNDGENNKSMNSSKGDN</sequence>
<evidence type="ECO:0000256" key="1">
    <source>
        <dbReference type="ARBA" id="ARBA00004651"/>
    </source>
</evidence>
<organism evidence="10">
    <name type="scientific">bioreactor metagenome</name>
    <dbReference type="NCBI Taxonomy" id="1076179"/>
    <lineage>
        <taxon>unclassified sequences</taxon>
        <taxon>metagenomes</taxon>
        <taxon>ecological metagenomes</taxon>
    </lineage>
</organism>
<feature type="compositionally biased region" description="Polar residues" evidence="7">
    <location>
        <begin position="228"/>
        <end position="244"/>
    </location>
</feature>
<evidence type="ECO:0000313" key="10">
    <source>
        <dbReference type="EMBL" id="MPM42237.1"/>
    </source>
</evidence>
<dbReference type="InterPro" id="IPR007353">
    <property type="entry name" value="DUF421"/>
</dbReference>
<feature type="region of interest" description="Disordered" evidence="7">
    <location>
        <begin position="225"/>
        <end position="244"/>
    </location>
</feature>
<dbReference type="PANTHER" id="PTHR34582:SF6">
    <property type="entry name" value="UPF0702 TRANSMEMBRANE PROTEIN YCAP"/>
    <property type="match status" value="1"/>
</dbReference>
<evidence type="ECO:0000256" key="8">
    <source>
        <dbReference type="SAM" id="Phobius"/>
    </source>
</evidence>
<evidence type="ECO:0000256" key="4">
    <source>
        <dbReference type="ARBA" id="ARBA00022692"/>
    </source>
</evidence>
<keyword evidence="6 8" id="KW-0472">Membrane</keyword>
<keyword evidence="3" id="KW-1003">Cell membrane</keyword>
<keyword evidence="4 8" id="KW-0812">Transmembrane</keyword>
<evidence type="ECO:0000256" key="7">
    <source>
        <dbReference type="SAM" id="MobiDB-lite"/>
    </source>
</evidence>
<evidence type="ECO:0000256" key="2">
    <source>
        <dbReference type="ARBA" id="ARBA00006448"/>
    </source>
</evidence>
<comment type="similarity">
    <text evidence="2">Belongs to the UPF0702 family.</text>
</comment>
<feature type="transmembrane region" description="Helical" evidence="8">
    <location>
        <begin position="6"/>
        <end position="23"/>
    </location>
</feature>
<dbReference type="PANTHER" id="PTHR34582">
    <property type="entry name" value="UPF0702 TRANSMEMBRANE PROTEIN YCAP"/>
    <property type="match status" value="1"/>
</dbReference>
<proteinExistence type="inferred from homology"/>
<name>A0A644ZNC9_9ZZZZ</name>
<dbReference type="GO" id="GO:0005886">
    <property type="term" value="C:plasma membrane"/>
    <property type="evidence" value="ECO:0007669"/>
    <property type="project" value="UniProtKB-SubCell"/>
</dbReference>
<evidence type="ECO:0000256" key="6">
    <source>
        <dbReference type="ARBA" id="ARBA00023136"/>
    </source>
</evidence>
<feature type="transmembrane region" description="Helical" evidence="8">
    <location>
        <begin position="55"/>
        <end position="76"/>
    </location>
</feature>
<dbReference type="Pfam" id="PF04239">
    <property type="entry name" value="DUF421"/>
    <property type="match status" value="1"/>
</dbReference>
<keyword evidence="5 8" id="KW-1133">Transmembrane helix</keyword>
<protein>
    <recommendedName>
        <fullName evidence="9">YetF C-terminal domain-containing protein</fullName>
    </recommendedName>
</protein>
<comment type="caution">
    <text evidence="10">The sequence shown here is derived from an EMBL/GenBank/DDBJ whole genome shotgun (WGS) entry which is preliminary data.</text>
</comment>
<evidence type="ECO:0000256" key="3">
    <source>
        <dbReference type="ARBA" id="ARBA00022475"/>
    </source>
</evidence>
<gene>
    <name evidence="10" type="ORF">SDC9_88902</name>
</gene>
<comment type="subcellular location">
    <subcellularLocation>
        <location evidence="1">Cell membrane</location>
        <topology evidence="1">Multi-pass membrane protein</topology>
    </subcellularLocation>
</comment>
<evidence type="ECO:0000259" key="9">
    <source>
        <dbReference type="Pfam" id="PF04239"/>
    </source>
</evidence>
<dbReference type="AlphaFoldDB" id="A0A644ZNC9"/>